<sequence length="290" mass="32410">AARIAGIRRLSKQNRNDQTYTISSCRRNSGSVGSLETQSSKTTLLRVPSVSIRKRSGSVPAIRYTLASAWGLKPDQSRALRVTWSRLCESPRSSCKGIVAIMDHVFEKFDEKDKNVRETFYNTAFVDSMADRPTRRHSNQSIATLHDHTHFFVSLISQVIQAIDSVPDEIFEHIDNIGTSHASLKQYGFKQTMWDKLGELVIDAFVVQDCVRGFPDACRAWTILIAALIDRLRAGRSNFSAGNPPLGVRASPRTCRRPSIDPVRSRAQSICPTLSFHGHPSRANKTSQKL</sequence>
<dbReference type="GO" id="GO:0020037">
    <property type="term" value="F:heme binding"/>
    <property type="evidence" value="ECO:0007669"/>
    <property type="project" value="InterPro"/>
</dbReference>
<keyword evidence="2" id="KW-0479">Metal-binding</keyword>
<accession>A0A915B4C7</accession>
<dbReference type="InterPro" id="IPR044399">
    <property type="entry name" value="Mb-like_M"/>
</dbReference>
<evidence type="ECO:0000256" key="4">
    <source>
        <dbReference type="SAM" id="MobiDB-lite"/>
    </source>
</evidence>
<dbReference type="Gene3D" id="1.10.490.10">
    <property type="entry name" value="Globins"/>
    <property type="match status" value="1"/>
</dbReference>
<reference evidence="6" key="1">
    <citation type="submission" date="2022-11" db="UniProtKB">
        <authorList>
            <consortium name="WormBaseParasite"/>
        </authorList>
    </citation>
    <scope>IDENTIFICATION</scope>
</reference>
<dbReference type="InterPro" id="IPR009050">
    <property type="entry name" value="Globin-like_sf"/>
</dbReference>
<dbReference type="PANTHER" id="PTHR46458">
    <property type="entry name" value="BLR2807 PROTEIN"/>
    <property type="match status" value="1"/>
</dbReference>
<keyword evidence="1" id="KW-0349">Heme</keyword>
<evidence type="ECO:0000313" key="5">
    <source>
        <dbReference type="Proteomes" id="UP000887569"/>
    </source>
</evidence>
<protein>
    <submittedName>
        <fullName evidence="6">Globin family profile domain-containing protein</fullName>
    </submittedName>
</protein>
<evidence type="ECO:0000313" key="6">
    <source>
        <dbReference type="WBParaSite" id="PgR026_g085_t01"/>
    </source>
</evidence>
<dbReference type="CDD" id="cd01040">
    <property type="entry name" value="Mb-like"/>
    <property type="match status" value="1"/>
</dbReference>
<dbReference type="GO" id="GO:0046872">
    <property type="term" value="F:metal ion binding"/>
    <property type="evidence" value="ECO:0007669"/>
    <property type="project" value="UniProtKB-KW"/>
</dbReference>
<name>A0A915B4C7_PARUN</name>
<evidence type="ECO:0000256" key="1">
    <source>
        <dbReference type="ARBA" id="ARBA00022617"/>
    </source>
</evidence>
<dbReference type="WBParaSite" id="PgR026_g085_t01">
    <property type="protein sequence ID" value="PgR026_g085_t01"/>
    <property type="gene ID" value="PgR026_g085"/>
</dbReference>
<keyword evidence="5" id="KW-1185">Reference proteome</keyword>
<dbReference type="InterPro" id="IPR012292">
    <property type="entry name" value="Globin/Proto"/>
</dbReference>
<dbReference type="PANTHER" id="PTHR46458:SF18">
    <property type="entry name" value="GLOBIN DOMAIN-CONTAINING PROTEIN"/>
    <property type="match status" value="1"/>
</dbReference>
<evidence type="ECO:0000256" key="2">
    <source>
        <dbReference type="ARBA" id="ARBA00022723"/>
    </source>
</evidence>
<evidence type="ECO:0000256" key="3">
    <source>
        <dbReference type="ARBA" id="ARBA00023004"/>
    </source>
</evidence>
<dbReference type="InterPro" id="IPR050532">
    <property type="entry name" value="Globin-like_OT"/>
</dbReference>
<dbReference type="Proteomes" id="UP000887569">
    <property type="component" value="Unplaced"/>
</dbReference>
<dbReference type="AlphaFoldDB" id="A0A915B4C7"/>
<organism evidence="5 6">
    <name type="scientific">Parascaris univalens</name>
    <name type="common">Nematode worm</name>
    <dbReference type="NCBI Taxonomy" id="6257"/>
    <lineage>
        <taxon>Eukaryota</taxon>
        <taxon>Metazoa</taxon>
        <taxon>Ecdysozoa</taxon>
        <taxon>Nematoda</taxon>
        <taxon>Chromadorea</taxon>
        <taxon>Rhabditida</taxon>
        <taxon>Spirurina</taxon>
        <taxon>Ascaridomorpha</taxon>
        <taxon>Ascaridoidea</taxon>
        <taxon>Ascarididae</taxon>
        <taxon>Parascaris</taxon>
    </lineage>
</organism>
<dbReference type="GO" id="GO:0019825">
    <property type="term" value="F:oxygen binding"/>
    <property type="evidence" value="ECO:0007669"/>
    <property type="project" value="InterPro"/>
</dbReference>
<proteinExistence type="predicted"/>
<feature type="region of interest" description="Disordered" evidence="4">
    <location>
        <begin position="243"/>
        <end position="262"/>
    </location>
</feature>
<dbReference type="SUPFAM" id="SSF46458">
    <property type="entry name" value="Globin-like"/>
    <property type="match status" value="1"/>
</dbReference>
<keyword evidence="3" id="KW-0408">Iron</keyword>